<keyword evidence="2" id="KW-1185">Reference proteome</keyword>
<dbReference type="Proteomes" id="UP000793456">
    <property type="component" value="Chromosome XXIII"/>
</dbReference>
<evidence type="ECO:0000313" key="1">
    <source>
        <dbReference type="EMBL" id="TMS02617.1"/>
    </source>
</evidence>
<reference evidence="1" key="1">
    <citation type="submission" date="2018-11" db="EMBL/GenBank/DDBJ databases">
        <title>The sequence and de novo assembly of Larimichthys crocea genome using PacBio and Hi-C technologies.</title>
        <authorList>
            <person name="Xu P."/>
            <person name="Chen B."/>
            <person name="Zhou Z."/>
            <person name="Ke Q."/>
            <person name="Wu Y."/>
            <person name="Bai H."/>
            <person name="Pu F."/>
        </authorList>
    </citation>
    <scope>NUCLEOTIDE SEQUENCE</scope>
    <source>
        <tissue evidence="1">Muscle</tissue>
    </source>
</reference>
<accession>A0ACD3Q5V2</accession>
<gene>
    <name evidence="1" type="ORF">E3U43_020597</name>
</gene>
<comment type="caution">
    <text evidence="1">The sequence shown here is derived from an EMBL/GenBank/DDBJ whole genome shotgun (WGS) entry which is preliminary data.</text>
</comment>
<organism evidence="1 2">
    <name type="scientific">Larimichthys crocea</name>
    <name type="common">Large yellow croaker</name>
    <name type="synonym">Pseudosciaena crocea</name>
    <dbReference type="NCBI Taxonomy" id="215358"/>
    <lineage>
        <taxon>Eukaryota</taxon>
        <taxon>Metazoa</taxon>
        <taxon>Chordata</taxon>
        <taxon>Craniata</taxon>
        <taxon>Vertebrata</taxon>
        <taxon>Euteleostomi</taxon>
        <taxon>Actinopterygii</taxon>
        <taxon>Neopterygii</taxon>
        <taxon>Teleostei</taxon>
        <taxon>Neoteleostei</taxon>
        <taxon>Acanthomorphata</taxon>
        <taxon>Eupercaria</taxon>
        <taxon>Sciaenidae</taxon>
        <taxon>Larimichthys</taxon>
    </lineage>
</organism>
<sequence>MVLSTSQQVALAFTAVLFTFVVLPRLFGVGGGAGAKETRMDSRHARKAGPGLGAVRGHPISVNTPGSPQSPENVQQMKKLMEQELKSDKYKSNNNKGYVFTLMPLYAIGVGVFAAYKFLKLDPLTNCVKSVAQDQKNEIMSQLQTIRYLMKKRGMDCPPLNFNEASCGRNLDDLIESLGANDTSTVEASLAEMQASAGAAVASEKVYEKHLEDKDKATTEGEEMRELIPEESEGEAEGEGKMEEEEDGDVEEEGLEDSEPSLEESWETNIEEVGAEHPVSGLRRRNRPE</sequence>
<proteinExistence type="predicted"/>
<dbReference type="EMBL" id="CM011696">
    <property type="protein sequence ID" value="TMS02617.1"/>
    <property type="molecule type" value="Genomic_DNA"/>
</dbReference>
<protein>
    <submittedName>
        <fullName evidence="1">Uncharacterized protein</fullName>
    </submittedName>
</protein>
<evidence type="ECO:0000313" key="2">
    <source>
        <dbReference type="Proteomes" id="UP000793456"/>
    </source>
</evidence>
<name>A0ACD3Q5V2_LARCR</name>